<dbReference type="EMBL" id="MU274900">
    <property type="protein sequence ID" value="KAI0094955.1"/>
    <property type="molecule type" value="Genomic_DNA"/>
</dbReference>
<keyword evidence="2" id="KW-1185">Reference proteome</keyword>
<evidence type="ECO:0000313" key="1">
    <source>
        <dbReference type="EMBL" id="KAI0094955.1"/>
    </source>
</evidence>
<dbReference type="Proteomes" id="UP001055072">
    <property type="component" value="Unassembled WGS sequence"/>
</dbReference>
<sequence length="749" mass="84821">MLRCVLPGNVRTPIARAMGLQARSIASSLRLLQASDATVHFAEDIINHVSAKPVSPPTNGKHLNDPDNGTMSANIWNISRNFSTIWQALVKRDFPTLWQAWEALDSADLEHWDPSRYDRLSEEIASVLLENFVSGKLDGYILVLEDIVLVAASHGFSRGLLAVMHTYLHSQDLDSVFRLYQRFLDAMKCTDKQAEESTETMDVDSEDEIFTGASTRFRVTDEVSKYSRRTEDKLHAEMLMYAVAASAMGHDFSRAIHFVLNAGHYLTGGQVHAFMTHLGSEFPSAVSIQGFLRRAVTASLISRPRGLVAYIIDITNRHSTIALRQLYDDVVQGLTSDDPWLTLHPENVSSQTPLVVSPHIWSLLLTGFMRNGKLDWAEEMWDTMLALGVAPASETWRSLIGGYGFLKMPDQVTHAWDAMIQQGLKPDIKTHRTMLGALIRCKREEEARTHIETFQKLVDGGRLSGTESEILSFFNAAISAYLTYRKIERALSVLDRLETVGPTPNNRTIEPFLAYYSRRSQYKAFAGILEKIEKYKLVPSDYTYTTILTAMLPVRDDAVSVVFNFMRQYGKTPNVAMYTVIIDALMEEQTTSAFRTALKLLQQMESSKNAQPTHVTFTCILSGILRGNWLDRETAQQYISLIAHKMKKRRLMFSIVSYHIFIKAGLENQEPEGLETAMQYYREMRRRRMTPVTDTWYLLLTGLVRRRAWEMADAVVEDLQKSKVPYGQALAKFAIIICLSYFNGVCLQA</sequence>
<gene>
    <name evidence="1" type="ORF">BDY19DRAFT_915537</name>
</gene>
<evidence type="ECO:0000313" key="2">
    <source>
        <dbReference type="Proteomes" id="UP001055072"/>
    </source>
</evidence>
<accession>A0ACB8UKW2</accession>
<protein>
    <submittedName>
        <fullName evidence="1">Uncharacterized protein</fullName>
    </submittedName>
</protein>
<organism evidence="1 2">
    <name type="scientific">Irpex rosettiformis</name>
    <dbReference type="NCBI Taxonomy" id="378272"/>
    <lineage>
        <taxon>Eukaryota</taxon>
        <taxon>Fungi</taxon>
        <taxon>Dikarya</taxon>
        <taxon>Basidiomycota</taxon>
        <taxon>Agaricomycotina</taxon>
        <taxon>Agaricomycetes</taxon>
        <taxon>Polyporales</taxon>
        <taxon>Irpicaceae</taxon>
        <taxon>Irpex</taxon>
    </lineage>
</organism>
<name>A0ACB8UKW2_9APHY</name>
<reference evidence="1" key="1">
    <citation type="journal article" date="2021" name="Environ. Microbiol.">
        <title>Gene family expansions and transcriptome signatures uncover fungal adaptations to wood decay.</title>
        <authorList>
            <person name="Hage H."/>
            <person name="Miyauchi S."/>
            <person name="Viragh M."/>
            <person name="Drula E."/>
            <person name="Min B."/>
            <person name="Chaduli D."/>
            <person name="Navarro D."/>
            <person name="Favel A."/>
            <person name="Norest M."/>
            <person name="Lesage-Meessen L."/>
            <person name="Balint B."/>
            <person name="Merenyi Z."/>
            <person name="de Eugenio L."/>
            <person name="Morin E."/>
            <person name="Martinez A.T."/>
            <person name="Baldrian P."/>
            <person name="Stursova M."/>
            <person name="Martinez M.J."/>
            <person name="Novotny C."/>
            <person name="Magnuson J.K."/>
            <person name="Spatafora J.W."/>
            <person name="Maurice S."/>
            <person name="Pangilinan J."/>
            <person name="Andreopoulos W."/>
            <person name="LaButti K."/>
            <person name="Hundley H."/>
            <person name="Na H."/>
            <person name="Kuo A."/>
            <person name="Barry K."/>
            <person name="Lipzen A."/>
            <person name="Henrissat B."/>
            <person name="Riley R."/>
            <person name="Ahrendt S."/>
            <person name="Nagy L.G."/>
            <person name="Grigoriev I.V."/>
            <person name="Martin F."/>
            <person name="Rosso M.N."/>
        </authorList>
    </citation>
    <scope>NUCLEOTIDE SEQUENCE</scope>
    <source>
        <strain evidence="1">CBS 384.51</strain>
    </source>
</reference>
<proteinExistence type="predicted"/>
<comment type="caution">
    <text evidence="1">The sequence shown here is derived from an EMBL/GenBank/DDBJ whole genome shotgun (WGS) entry which is preliminary data.</text>
</comment>